<keyword evidence="2" id="KW-1185">Reference proteome</keyword>
<name>A0A163JLB0_ABSGL</name>
<evidence type="ECO:0000313" key="2">
    <source>
        <dbReference type="Proteomes" id="UP000078561"/>
    </source>
</evidence>
<dbReference type="InParanoid" id="A0A163JLB0"/>
<gene>
    <name evidence="1" type="primary">ABSGL_05827.1 scaffold 7482</name>
</gene>
<dbReference type="AlphaFoldDB" id="A0A163JLB0"/>
<dbReference type="Proteomes" id="UP000078561">
    <property type="component" value="Unassembled WGS sequence"/>
</dbReference>
<organism evidence="1">
    <name type="scientific">Absidia glauca</name>
    <name type="common">Pin mould</name>
    <dbReference type="NCBI Taxonomy" id="4829"/>
    <lineage>
        <taxon>Eukaryota</taxon>
        <taxon>Fungi</taxon>
        <taxon>Fungi incertae sedis</taxon>
        <taxon>Mucoromycota</taxon>
        <taxon>Mucoromycotina</taxon>
        <taxon>Mucoromycetes</taxon>
        <taxon>Mucorales</taxon>
        <taxon>Cunninghamellaceae</taxon>
        <taxon>Absidia</taxon>
    </lineage>
</organism>
<evidence type="ECO:0000313" key="1">
    <source>
        <dbReference type="EMBL" id="SAM00152.1"/>
    </source>
</evidence>
<reference evidence="1" key="1">
    <citation type="submission" date="2016-04" db="EMBL/GenBank/DDBJ databases">
        <authorList>
            <person name="Evans L.H."/>
            <person name="Alamgir A."/>
            <person name="Owens N."/>
            <person name="Weber N.D."/>
            <person name="Virtaneva K."/>
            <person name="Barbian K."/>
            <person name="Babar A."/>
            <person name="Rosenke K."/>
        </authorList>
    </citation>
    <scope>NUCLEOTIDE SEQUENCE [LARGE SCALE GENOMIC DNA]</scope>
    <source>
        <strain evidence="1">CBS 101.48</strain>
    </source>
</reference>
<proteinExistence type="predicted"/>
<sequence>MSKTKSKIKDYQDTEKGRVITIVRSFVRSFVRRHRCRHRRLHEVMESCECRWRNKKVMKKRRRSEEWNWQQNDPCRPFQTPLWSVQVKP</sequence>
<dbReference type="EMBL" id="LT553140">
    <property type="protein sequence ID" value="SAM00152.1"/>
    <property type="molecule type" value="Genomic_DNA"/>
</dbReference>
<accession>A0A163JLB0</accession>
<protein>
    <submittedName>
        <fullName evidence="1">Uncharacterized protein</fullName>
    </submittedName>
</protein>